<dbReference type="RefSeq" id="WP_258799868.1">
    <property type="nucleotide sequence ID" value="NZ_JANTHX010000008.1"/>
</dbReference>
<protein>
    <submittedName>
        <fullName evidence="3">Uncharacterized protein</fullName>
    </submittedName>
</protein>
<feature type="region of interest" description="Disordered" evidence="1">
    <location>
        <begin position="64"/>
        <end position="113"/>
    </location>
</feature>
<feature type="transmembrane region" description="Helical" evidence="2">
    <location>
        <begin position="38"/>
        <end position="60"/>
    </location>
</feature>
<proteinExistence type="predicted"/>
<comment type="caution">
    <text evidence="3">The sequence shown here is derived from an EMBL/GenBank/DDBJ whole genome shotgun (WGS) entry which is preliminary data.</text>
</comment>
<feature type="compositionally biased region" description="Low complexity" evidence="1">
    <location>
        <begin position="66"/>
        <end position="77"/>
    </location>
</feature>
<keyword evidence="2" id="KW-1133">Transmembrane helix</keyword>
<dbReference type="EMBL" id="JANTHX010000008">
    <property type="protein sequence ID" value="MCS0500674.1"/>
    <property type="molecule type" value="Genomic_DNA"/>
</dbReference>
<sequence length="227" mass="22669">MPDESELRDRMRDGDAGGALDAGRIIRRARMRRLPKQAAISVLGGLAVAAIVVPVAIGVGGTRTMSASDSAAGSAAAPESEKDATFAGSEAQDGAGTVCDPPVWGGEPAPSGVEVSAISQGEDVTLTLVNDGTQTLRGRVAGGPTLLLSSDDALAGWSAAATDPAPVDLAPGEQLILSVALEAVACDGGALTPGVYGLEVELPILTEDGTTVTATSRRTPIEVGTAQ</sequence>
<evidence type="ECO:0000313" key="4">
    <source>
        <dbReference type="Proteomes" id="UP001205337"/>
    </source>
</evidence>
<evidence type="ECO:0000256" key="1">
    <source>
        <dbReference type="SAM" id="MobiDB-lite"/>
    </source>
</evidence>
<organism evidence="3 4">
    <name type="scientific">Protaetiibacter mangrovi</name>
    <dbReference type="NCBI Taxonomy" id="2970926"/>
    <lineage>
        <taxon>Bacteria</taxon>
        <taxon>Bacillati</taxon>
        <taxon>Actinomycetota</taxon>
        <taxon>Actinomycetes</taxon>
        <taxon>Micrococcales</taxon>
        <taxon>Microbacteriaceae</taxon>
        <taxon>Protaetiibacter</taxon>
    </lineage>
</organism>
<accession>A0ABT1ZIZ3</accession>
<name>A0ABT1ZIZ3_9MICO</name>
<evidence type="ECO:0000313" key="3">
    <source>
        <dbReference type="EMBL" id="MCS0500674.1"/>
    </source>
</evidence>
<gene>
    <name evidence="3" type="ORF">NUH29_14065</name>
</gene>
<keyword evidence="4" id="KW-1185">Reference proteome</keyword>
<reference evidence="3 4" key="1">
    <citation type="submission" date="2022-08" db="EMBL/GenBank/DDBJ databases">
        <authorList>
            <person name="Li F."/>
        </authorList>
    </citation>
    <scope>NUCLEOTIDE SEQUENCE [LARGE SCALE GENOMIC DNA]</scope>
    <source>
        <strain evidence="3 4">10F1B-8-1</strain>
    </source>
</reference>
<evidence type="ECO:0000256" key="2">
    <source>
        <dbReference type="SAM" id="Phobius"/>
    </source>
</evidence>
<keyword evidence="2" id="KW-0472">Membrane</keyword>
<dbReference type="Proteomes" id="UP001205337">
    <property type="component" value="Unassembled WGS sequence"/>
</dbReference>
<keyword evidence="2" id="KW-0812">Transmembrane</keyword>